<organism evidence="2">
    <name type="scientific">freshwater metagenome</name>
    <dbReference type="NCBI Taxonomy" id="449393"/>
    <lineage>
        <taxon>unclassified sequences</taxon>
        <taxon>metagenomes</taxon>
        <taxon>ecological metagenomes</taxon>
    </lineage>
</organism>
<feature type="compositionally biased region" description="Basic and acidic residues" evidence="1">
    <location>
        <begin position="1"/>
        <end position="14"/>
    </location>
</feature>
<evidence type="ECO:0000313" key="2">
    <source>
        <dbReference type="EMBL" id="CAB4544337.1"/>
    </source>
</evidence>
<protein>
    <submittedName>
        <fullName evidence="2">Unannotated protein</fullName>
    </submittedName>
</protein>
<dbReference type="EMBL" id="CAEZSF010000119">
    <property type="protein sequence ID" value="CAB4544337.1"/>
    <property type="molecule type" value="Genomic_DNA"/>
</dbReference>
<gene>
    <name evidence="2" type="ORF">UFOPK1358_01211</name>
</gene>
<proteinExistence type="predicted"/>
<feature type="region of interest" description="Disordered" evidence="1">
    <location>
        <begin position="89"/>
        <end position="120"/>
    </location>
</feature>
<feature type="region of interest" description="Disordered" evidence="1">
    <location>
        <begin position="1"/>
        <end position="22"/>
    </location>
</feature>
<name>A0A6J6C001_9ZZZZ</name>
<dbReference type="AlphaFoldDB" id="A0A6J6C001"/>
<sequence>MFEQTKQDDPDSDLKTASTDPSAQAAVGSLISAVPLLVSRSLRQFELASSLLVALSCHLTARSTHEVTADALLAAGAVRPEPLDVLDVLNEDSSNDSHDDSGVAAQRGSSDPEGYEGASSPTTQILEADLGVPDYDSLAASQVVPRLAMLATSDLQSILAYEQAHRRRQTIMNRVTELLDSKAPESE</sequence>
<evidence type="ECO:0000256" key="1">
    <source>
        <dbReference type="SAM" id="MobiDB-lite"/>
    </source>
</evidence>
<reference evidence="2" key="1">
    <citation type="submission" date="2020-05" db="EMBL/GenBank/DDBJ databases">
        <authorList>
            <person name="Chiriac C."/>
            <person name="Salcher M."/>
            <person name="Ghai R."/>
            <person name="Kavagutti S V."/>
        </authorList>
    </citation>
    <scope>NUCLEOTIDE SEQUENCE</scope>
</reference>
<accession>A0A6J6C001</accession>